<reference evidence="16 17" key="1">
    <citation type="submission" date="2021-02" db="EMBL/GenBank/DDBJ databases">
        <title>Pan-genome distribution and transcriptional activeness of fungal secondary metabolism genes in Aspergillus section Fumigati.</title>
        <authorList>
            <person name="Takahashi H."/>
            <person name="Umemura M."/>
            <person name="Ninomiya A."/>
            <person name="Kusuya Y."/>
            <person name="Urayama S."/>
            <person name="Shimizu M."/>
            <person name="Watanabe A."/>
            <person name="Kamei K."/>
            <person name="Yaguchi T."/>
            <person name="Hagiwara D."/>
        </authorList>
    </citation>
    <scope>NUCLEOTIDE SEQUENCE [LARGE SCALE GENOMIC DNA]</scope>
    <source>
        <strain evidence="16 17">IFM 47045</strain>
    </source>
</reference>
<keyword evidence="12" id="KW-0539">Nucleus</keyword>
<dbReference type="InterPro" id="IPR001138">
    <property type="entry name" value="Zn2Cys6_DnaBD"/>
</dbReference>
<dbReference type="InterPro" id="IPR035680">
    <property type="entry name" value="Clx_II_MBL"/>
</dbReference>
<feature type="region of interest" description="Disordered" evidence="14">
    <location>
        <begin position="352"/>
        <end position="384"/>
    </location>
</feature>
<evidence type="ECO:0000256" key="3">
    <source>
        <dbReference type="ARBA" id="ARBA00004963"/>
    </source>
</evidence>
<comment type="caution">
    <text evidence="16">The sequence shown here is derived from an EMBL/GenBank/DDBJ whole genome shotgun (WGS) entry which is preliminary data.</text>
</comment>
<evidence type="ECO:0000256" key="5">
    <source>
        <dbReference type="ARBA" id="ARBA00011917"/>
    </source>
</evidence>
<dbReference type="Gene3D" id="3.60.15.10">
    <property type="entry name" value="Ribonuclease Z/Hydroxyacylglutathione hydrolase-like"/>
    <property type="match status" value="1"/>
</dbReference>
<evidence type="ECO:0000256" key="6">
    <source>
        <dbReference type="ARBA" id="ARBA00022723"/>
    </source>
</evidence>
<keyword evidence="7" id="KW-0378">Hydrolase</keyword>
<comment type="catalytic activity">
    <reaction evidence="1">
        <text>an S-(2-hydroxyacyl)glutathione + H2O = a 2-hydroxy carboxylate + glutathione + H(+)</text>
        <dbReference type="Rhea" id="RHEA:21864"/>
        <dbReference type="ChEBI" id="CHEBI:15377"/>
        <dbReference type="ChEBI" id="CHEBI:15378"/>
        <dbReference type="ChEBI" id="CHEBI:57925"/>
        <dbReference type="ChEBI" id="CHEBI:58896"/>
        <dbReference type="ChEBI" id="CHEBI:71261"/>
        <dbReference type="EC" id="3.1.2.6"/>
    </reaction>
</comment>
<dbReference type="GO" id="GO:0004519">
    <property type="term" value="F:endonuclease activity"/>
    <property type="evidence" value="ECO:0007669"/>
    <property type="project" value="InterPro"/>
</dbReference>
<evidence type="ECO:0000256" key="10">
    <source>
        <dbReference type="ARBA" id="ARBA00023125"/>
    </source>
</evidence>
<dbReference type="CDD" id="cd00067">
    <property type="entry name" value="GAL4"/>
    <property type="match status" value="1"/>
</dbReference>
<evidence type="ECO:0000256" key="7">
    <source>
        <dbReference type="ARBA" id="ARBA00022801"/>
    </source>
</evidence>
<accession>A0A9P3BNW8</accession>
<organism evidence="16 17">
    <name type="scientific">Aspergillus viridinutans</name>
    <dbReference type="NCBI Taxonomy" id="75553"/>
    <lineage>
        <taxon>Eukaryota</taxon>
        <taxon>Fungi</taxon>
        <taxon>Dikarya</taxon>
        <taxon>Ascomycota</taxon>
        <taxon>Pezizomycotina</taxon>
        <taxon>Eurotiomycetes</taxon>
        <taxon>Eurotiomycetidae</taxon>
        <taxon>Eurotiales</taxon>
        <taxon>Aspergillaceae</taxon>
        <taxon>Aspergillus</taxon>
        <taxon>Aspergillus subgen. Fumigati</taxon>
    </lineage>
</organism>
<dbReference type="EC" id="3.1.2.6" evidence="5"/>
<dbReference type="GO" id="GO:0008270">
    <property type="term" value="F:zinc ion binding"/>
    <property type="evidence" value="ECO:0007669"/>
    <property type="project" value="InterPro"/>
</dbReference>
<dbReference type="Proteomes" id="UP000710440">
    <property type="component" value="Unassembled WGS sequence"/>
</dbReference>
<dbReference type="SUPFAM" id="SSF56281">
    <property type="entry name" value="Metallo-hydrolase/oxidoreductase"/>
    <property type="match status" value="1"/>
</dbReference>
<dbReference type="RefSeq" id="XP_043122999.1">
    <property type="nucleotide sequence ID" value="XM_043267064.1"/>
</dbReference>
<keyword evidence="9" id="KW-0805">Transcription regulation</keyword>
<sequence>MAKVFFTPWKDHSQLLTVRNQFYPPPAYDGPDLRSKACATVGIWKLRGNLPHPVEATALLTDAILHDDAGKNSIFSIRATYSAAFCRFVTGLVDSKLHGQKKTMFQRAIDLGLPASFVELRHEATHRELPSLVVLRNATQRSLEWLWDYYWAKTDSDVALVSGRPAPAVSNGADDGNVEEIKSILRSALEHPVSQGDLSEPPRKKRKSDQHSSFLTAQLVAICKASRRSPHSLSRVLIEDSIIVPKGRKLGDSLDEAFTKWDKPLQTVAADYPTFLPALTGGLVNELAFTRRPNTKNDPQCEAIYMWLDYILNSGEWSTARQSLSLGYIRTVCEQSSNYWLDQLKSAVRSEDNRLPPIARDKSNAPARSQKSSESTTRAQHTEDDLQGLQKFGWERTMHVQSIPMWTGKGNNYAYLVTDEPTKESVIIDPANPPEVAPELDAQLKAGKIKLTAIVNTHHHWDHAGGNGEMLKHFGKLPVIGGKNCQSVTQTPAHGETFKIGERISVKALHTPCHTQDSICYYMQDGDEKVVFTGDTLFIAGCGRFFEGNAQEMHKALNETLASLPDDTKVYPGHEYTKSNVKFCLAVSQSEPIKKLEAYANQHQQTQGKFTIGDEKDPEIQKKTGKSDPVEVMAALREMKNAIDTLRQRVRTRHKNKELKSSRTVIACSHCRSRKTRCDDSSINGLQDEEYDLEKRSTAEDRMNCTLPWKEPDVLHSLVYEQRDKWADTNSESEGQRPWPMATYQAILLQIIFALLKDAHSEVDIRLARTLHTSCSRLLTTLIDTCLRKNMFFYPEILAQFSRDSVPDVFIWVGIEEVKRFALALYKVGGSCHIQCKNGPRNSLHSANRRRSLLSLADLQFALPDSDELCHATSDLAARLAEDRPLYYDNNNTEANWISQPARLLQRHDMTFDWL</sequence>
<feature type="region of interest" description="Disordered" evidence="14">
    <location>
        <begin position="192"/>
        <end position="211"/>
    </location>
</feature>
<dbReference type="GO" id="GO:0006364">
    <property type="term" value="P:rRNA processing"/>
    <property type="evidence" value="ECO:0007669"/>
    <property type="project" value="InterPro"/>
</dbReference>
<evidence type="ECO:0000256" key="1">
    <source>
        <dbReference type="ARBA" id="ARBA00001623"/>
    </source>
</evidence>
<evidence type="ECO:0000256" key="8">
    <source>
        <dbReference type="ARBA" id="ARBA00022833"/>
    </source>
</evidence>
<protein>
    <recommendedName>
        <fullName evidence="5">hydroxyacylglutathione hydrolase</fullName>
        <ecNumber evidence="5">3.1.2.6</ecNumber>
    </recommendedName>
    <alternativeName>
        <fullName evidence="13">Glyoxalase II</fullName>
    </alternativeName>
</protein>
<keyword evidence="11" id="KW-0804">Transcription</keyword>
<dbReference type="Pfam" id="PF00753">
    <property type="entry name" value="Lactamase_B"/>
    <property type="match status" value="1"/>
</dbReference>
<evidence type="ECO:0000256" key="2">
    <source>
        <dbReference type="ARBA" id="ARBA00001947"/>
    </source>
</evidence>
<dbReference type="CDD" id="cd07723">
    <property type="entry name" value="hydroxyacylglutathione_hydrolase_MBL-fold"/>
    <property type="match status" value="1"/>
</dbReference>
<comment type="cofactor">
    <cofactor evidence="2">
        <name>Zn(2+)</name>
        <dbReference type="ChEBI" id="CHEBI:29105"/>
    </cofactor>
</comment>
<dbReference type="InterPro" id="IPR001279">
    <property type="entry name" value="Metallo-B-lactamas"/>
</dbReference>
<keyword evidence="10" id="KW-0238">DNA-binding</keyword>
<dbReference type="GeneID" id="66931801"/>
<dbReference type="PANTHER" id="PTHR11935">
    <property type="entry name" value="BETA LACTAMASE DOMAIN"/>
    <property type="match status" value="1"/>
</dbReference>
<proteinExistence type="inferred from homology"/>
<evidence type="ECO:0000256" key="13">
    <source>
        <dbReference type="ARBA" id="ARBA00031044"/>
    </source>
</evidence>
<keyword evidence="17" id="KW-1185">Reference proteome</keyword>
<keyword evidence="8" id="KW-0862">Zinc</keyword>
<evidence type="ECO:0000256" key="12">
    <source>
        <dbReference type="ARBA" id="ARBA00023242"/>
    </source>
</evidence>
<comment type="pathway">
    <text evidence="3">Secondary metabolite metabolism; methylglyoxal degradation; (R)-lactate from methylglyoxal: step 2/2.</text>
</comment>
<dbReference type="InterPro" id="IPR007174">
    <property type="entry name" value="Las1"/>
</dbReference>
<dbReference type="SMART" id="SM00849">
    <property type="entry name" value="Lactamase_B"/>
    <property type="match status" value="1"/>
</dbReference>
<gene>
    <name evidence="16" type="ORF">Aspvir_003819</name>
</gene>
<dbReference type="AlphaFoldDB" id="A0A9P3BNW8"/>
<evidence type="ECO:0000256" key="9">
    <source>
        <dbReference type="ARBA" id="ARBA00023015"/>
    </source>
</evidence>
<dbReference type="Pfam" id="PF04031">
    <property type="entry name" value="Las1"/>
    <property type="match status" value="1"/>
</dbReference>
<name>A0A9P3BNW8_ASPVI</name>
<keyword evidence="6" id="KW-0479">Metal-binding</keyword>
<dbReference type="GO" id="GO:0003677">
    <property type="term" value="F:DNA binding"/>
    <property type="evidence" value="ECO:0007669"/>
    <property type="project" value="UniProtKB-KW"/>
</dbReference>
<evidence type="ECO:0000313" key="16">
    <source>
        <dbReference type="EMBL" id="GIJ99812.1"/>
    </source>
</evidence>
<evidence type="ECO:0000259" key="15">
    <source>
        <dbReference type="SMART" id="SM00849"/>
    </source>
</evidence>
<dbReference type="GO" id="GO:0000981">
    <property type="term" value="F:DNA-binding transcription factor activity, RNA polymerase II-specific"/>
    <property type="evidence" value="ECO:0007669"/>
    <property type="project" value="InterPro"/>
</dbReference>
<dbReference type="InterPro" id="IPR036864">
    <property type="entry name" value="Zn2-C6_fun-type_DNA-bd_sf"/>
</dbReference>
<dbReference type="SUPFAM" id="SSF57701">
    <property type="entry name" value="Zn2/Cys6 DNA-binding domain"/>
    <property type="match status" value="1"/>
</dbReference>
<feature type="domain" description="Metallo-beta-lactamase" evidence="15">
    <location>
        <begin position="411"/>
        <end position="574"/>
    </location>
</feature>
<dbReference type="Pfam" id="PF16123">
    <property type="entry name" value="HAGH_C"/>
    <property type="match status" value="1"/>
</dbReference>
<dbReference type="GO" id="GO:0004416">
    <property type="term" value="F:hydroxyacylglutathione hydrolase activity"/>
    <property type="evidence" value="ECO:0007669"/>
    <property type="project" value="UniProtKB-EC"/>
</dbReference>
<evidence type="ECO:0000313" key="17">
    <source>
        <dbReference type="Proteomes" id="UP000710440"/>
    </source>
</evidence>
<dbReference type="PANTHER" id="PTHR11935:SF94">
    <property type="entry name" value="TENZING NORGAY, ISOFORM C"/>
    <property type="match status" value="1"/>
</dbReference>
<dbReference type="InterPro" id="IPR036866">
    <property type="entry name" value="RibonucZ/Hydroxyglut_hydro"/>
</dbReference>
<feature type="compositionally biased region" description="Basic and acidic residues" evidence="14">
    <location>
        <begin position="352"/>
        <end position="363"/>
    </location>
</feature>
<evidence type="ECO:0000256" key="4">
    <source>
        <dbReference type="ARBA" id="ARBA00006759"/>
    </source>
</evidence>
<evidence type="ECO:0000256" key="14">
    <source>
        <dbReference type="SAM" id="MobiDB-lite"/>
    </source>
</evidence>
<evidence type="ECO:0000256" key="11">
    <source>
        <dbReference type="ARBA" id="ARBA00023163"/>
    </source>
</evidence>
<dbReference type="InterPro" id="IPR032282">
    <property type="entry name" value="HAGH_C"/>
</dbReference>
<comment type="similarity">
    <text evidence="4">Belongs to the metallo-beta-lactamase superfamily. Glyoxalase II family.</text>
</comment>
<dbReference type="GO" id="GO:0090730">
    <property type="term" value="C:Las1 complex"/>
    <property type="evidence" value="ECO:0007669"/>
    <property type="project" value="InterPro"/>
</dbReference>
<dbReference type="OrthoDB" id="515692at2759"/>
<dbReference type="EMBL" id="BOPL01000002">
    <property type="protein sequence ID" value="GIJ99812.1"/>
    <property type="molecule type" value="Genomic_DNA"/>
</dbReference>
<feature type="compositionally biased region" description="Polar residues" evidence="14">
    <location>
        <begin position="366"/>
        <end position="379"/>
    </location>
</feature>